<dbReference type="EMBL" id="LAZR01031617">
    <property type="protein sequence ID" value="KKL53235.1"/>
    <property type="molecule type" value="Genomic_DNA"/>
</dbReference>
<name>A0A0F9F7K0_9ZZZZ</name>
<gene>
    <name evidence="1" type="ORF">LCGC14_2277460</name>
</gene>
<dbReference type="AlphaFoldDB" id="A0A0F9F7K0"/>
<sequence>MSNTKHLNKVLLFLPSNRWIATNELANLVELNRDATLTGLWAAVGLHKAEVKTAHHNHGSYFWRRTCE</sequence>
<evidence type="ECO:0000313" key="1">
    <source>
        <dbReference type="EMBL" id="KKL53235.1"/>
    </source>
</evidence>
<accession>A0A0F9F7K0</accession>
<protein>
    <submittedName>
        <fullName evidence="1">Uncharacterized protein</fullName>
    </submittedName>
</protein>
<proteinExistence type="predicted"/>
<organism evidence="1">
    <name type="scientific">marine sediment metagenome</name>
    <dbReference type="NCBI Taxonomy" id="412755"/>
    <lineage>
        <taxon>unclassified sequences</taxon>
        <taxon>metagenomes</taxon>
        <taxon>ecological metagenomes</taxon>
    </lineage>
</organism>
<reference evidence="1" key="1">
    <citation type="journal article" date="2015" name="Nature">
        <title>Complex archaea that bridge the gap between prokaryotes and eukaryotes.</title>
        <authorList>
            <person name="Spang A."/>
            <person name="Saw J.H."/>
            <person name="Jorgensen S.L."/>
            <person name="Zaremba-Niedzwiedzka K."/>
            <person name="Martijn J."/>
            <person name="Lind A.E."/>
            <person name="van Eijk R."/>
            <person name="Schleper C."/>
            <person name="Guy L."/>
            <person name="Ettema T.J."/>
        </authorList>
    </citation>
    <scope>NUCLEOTIDE SEQUENCE</scope>
</reference>
<comment type="caution">
    <text evidence="1">The sequence shown here is derived from an EMBL/GenBank/DDBJ whole genome shotgun (WGS) entry which is preliminary data.</text>
</comment>